<dbReference type="EMBL" id="ASPP01007630">
    <property type="protein sequence ID" value="ETO26801.1"/>
    <property type="molecule type" value="Genomic_DNA"/>
</dbReference>
<protein>
    <submittedName>
        <fullName evidence="1">Uncharacterized protein</fullName>
    </submittedName>
</protein>
<dbReference type="AlphaFoldDB" id="X6NLD9"/>
<dbReference type="OrthoDB" id="185373at2759"/>
<organism evidence="1 2">
    <name type="scientific">Reticulomyxa filosa</name>
    <dbReference type="NCBI Taxonomy" id="46433"/>
    <lineage>
        <taxon>Eukaryota</taxon>
        <taxon>Sar</taxon>
        <taxon>Rhizaria</taxon>
        <taxon>Retaria</taxon>
        <taxon>Foraminifera</taxon>
        <taxon>Monothalamids</taxon>
        <taxon>Reticulomyxidae</taxon>
        <taxon>Reticulomyxa</taxon>
    </lineage>
</organism>
<dbReference type="Proteomes" id="UP000023152">
    <property type="component" value="Unassembled WGS sequence"/>
</dbReference>
<keyword evidence="2" id="KW-1185">Reference proteome</keyword>
<proteinExistence type="predicted"/>
<accession>X6NLD9</accession>
<comment type="caution">
    <text evidence="1">The sequence shown here is derived from an EMBL/GenBank/DDBJ whole genome shotgun (WGS) entry which is preliminary data.</text>
</comment>
<sequence>MKCFAKSSTLKHSQIWLRHASLCSSALSDNLSQTSHDMSSKEEEHPEGITESQEIWYTLKLLQNNRFRATVLYNYSMKKCLELGDTSMVKEMMEDMERRNISQTEETYVLYLKSVMTSTIEKQKGAYELLETIKQIIELEMMKKGNDIQLTALTANVLIEWVGSHFRSMSLEQYQKATEDVVDLLQQWQVFPNIRTLQELMHMFSFCNDGAKVWSLLKKTKELLFLNQFESTELHHRLDIHDIVSVIECIHQVHPCLLHFKMNGLGATSNIANENDIVSDEELYQMEIIPLVEEIFEKSIYLFELKPCPKLIYVTMAIMCYGGNWEHISSFFDSHIVKLHKPMYEIILYNCLDILLGKFDFVTLDLDKSATKSLNIDHLVCLFHFVEKCLQVNFRIEEEHHVYKYCNIIKYIAHNLDMYDPQLDYILKSLPGQLLHLNLEHRYNRIQEKHNLASCYFMKDVLVPILQGVLRIEAANNDEKPLGCELLAHWLKGHHIQQYLWPRGDMSVLDMSQWGGNLELKFVIIHSILTVCKSDLLLSGTRQLQVHLCKVSTLQSDDIAQLEKSLNACFPHLKIDKITSHDKDGFIIDLKDL</sequence>
<gene>
    <name evidence="1" type="ORF">RFI_10335</name>
</gene>
<evidence type="ECO:0000313" key="1">
    <source>
        <dbReference type="EMBL" id="ETO26801.1"/>
    </source>
</evidence>
<reference evidence="1 2" key="1">
    <citation type="journal article" date="2013" name="Curr. Biol.">
        <title>The Genome of the Foraminiferan Reticulomyxa filosa.</title>
        <authorList>
            <person name="Glockner G."/>
            <person name="Hulsmann N."/>
            <person name="Schleicher M."/>
            <person name="Noegel A.A."/>
            <person name="Eichinger L."/>
            <person name="Gallinger C."/>
            <person name="Pawlowski J."/>
            <person name="Sierra R."/>
            <person name="Euteneuer U."/>
            <person name="Pillet L."/>
            <person name="Moustafa A."/>
            <person name="Platzer M."/>
            <person name="Groth M."/>
            <person name="Szafranski K."/>
            <person name="Schliwa M."/>
        </authorList>
    </citation>
    <scope>NUCLEOTIDE SEQUENCE [LARGE SCALE GENOMIC DNA]</scope>
</reference>
<evidence type="ECO:0000313" key="2">
    <source>
        <dbReference type="Proteomes" id="UP000023152"/>
    </source>
</evidence>
<name>X6NLD9_RETFI</name>